<evidence type="ECO:0000259" key="1">
    <source>
        <dbReference type="Pfam" id="PF00496"/>
    </source>
</evidence>
<protein>
    <submittedName>
        <fullName evidence="2">ABC transporter substrate-binding protein</fullName>
    </submittedName>
</protein>
<dbReference type="InterPro" id="IPR000914">
    <property type="entry name" value="SBP_5_dom"/>
</dbReference>
<accession>A0A7V4TKF1</accession>
<dbReference type="Pfam" id="PF00496">
    <property type="entry name" value="SBP_bac_5"/>
    <property type="match status" value="1"/>
</dbReference>
<dbReference type="GO" id="GO:0015833">
    <property type="term" value="P:peptide transport"/>
    <property type="evidence" value="ECO:0007669"/>
    <property type="project" value="TreeGrafter"/>
</dbReference>
<proteinExistence type="predicted"/>
<dbReference type="Gene3D" id="3.40.190.10">
    <property type="entry name" value="Periplasmic binding protein-like II"/>
    <property type="match status" value="1"/>
</dbReference>
<feature type="domain" description="Solute-binding protein family 5" evidence="1">
    <location>
        <begin position="147"/>
        <end position="544"/>
    </location>
</feature>
<gene>
    <name evidence="2" type="ORF">ENW11_10165</name>
</gene>
<dbReference type="EMBL" id="DTIY01000076">
    <property type="protein sequence ID" value="HGY40153.1"/>
    <property type="molecule type" value="Genomic_DNA"/>
</dbReference>
<name>A0A7V4TKF1_9BACT</name>
<dbReference type="SUPFAM" id="SSF53850">
    <property type="entry name" value="Periplasmic binding protein-like II"/>
    <property type="match status" value="1"/>
</dbReference>
<reference evidence="2" key="1">
    <citation type="journal article" date="2020" name="mSystems">
        <title>Genome- and Community-Level Interaction Insights into Carbon Utilization and Element Cycling Functions of Hydrothermarchaeota in Hydrothermal Sediment.</title>
        <authorList>
            <person name="Zhou Z."/>
            <person name="Liu Y."/>
            <person name="Xu W."/>
            <person name="Pan J."/>
            <person name="Luo Z.H."/>
            <person name="Li M."/>
        </authorList>
    </citation>
    <scope>NUCLEOTIDE SEQUENCE [LARGE SCALE GENOMIC DNA]</scope>
    <source>
        <strain evidence="2">SpSt-82</strain>
    </source>
</reference>
<sequence length="682" mass="77128">MERMSLRKEGKEVRRGFALFIAWVVVIGLVTTAISLAQEYPTFEVHEIIQYKALPQYSEAPELAEAVARGELPPVEERLPKKPAVIMTSGMSDGPGVYGDVWRTVSAVPTAGWNWAAGVVGGWFGIEECMQEGLVHTGMAWRLKTGEPGPNLATHWEWSEDGKTLTMYLIEGAKWSDGHPFTADDVLFTYYDCILDPHVPSWQGAGTWTVGGEVAQLEKVDDYTIRWHFAKPFPVYLLWYMGYLNFSVAPAHVLKPYHPKYNPEKTYEDFINALPPHKLPPVVLGAWVPVYFKEDEALIMKRNPYYWKVDETGKQLPYIGEFYFRKARAGIQRDLDLVAGTCDQTHLETPGIFTFISEQARLPGARFKIIPGRWTLTFALELNLSLYQGVKDERDRALRELFRNLEFRKAVSHAIDRETIARTLVPGPMLRPLPSGFPSGADYYNAEAVVSYPYNPEKARELLAGLGFRDTDGDGILNWTSGPLAGENLTISVKVHEDQTACIDIVEMLVSMFEAVGIRLVPKVVPATVGQAMDTAGEFEFNMARQDFLSAPYTVLASLAPVTAQTPNWHRAGPGDKRDLLPFEARMIEIVEALKYEVSYEKRKELFSELQKLWTENLYTIGVIEGIYNTAITKRFKNIPIGVPARLHQWFHLNVMQEQVWTPKEEQLPEFLPGVIVKYSKD</sequence>
<evidence type="ECO:0000313" key="2">
    <source>
        <dbReference type="EMBL" id="HGY40153.1"/>
    </source>
</evidence>
<dbReference type="PANTHER" id="PTHR30290">
    <property type="entry name" value="PERIPLASMIC BINDING COMPONENT OF ABC TRANSPORTER"/>
    <property type="match status" value="1"/>
</dbReference>
<dbReference type="AlphaFoldDB" id="A0A7V4TKF1"/>
<dbReference type="GO" id="GO:1904680">
    <property type="term" value="F:peptide transmembrane transporter activity"/>
    <property type="evidence" value="ECO:0007669"/>
    <property type="project" value="TreeGrafter"/>
</dbReference>
<comment type="caution">
    <text evidence="2">The sequence shown here is derived from an EMBL/GenBank/DDBJ whole genome shotgun (WGS) entry which is preliminary data.</text>
</comment>
<organism evidence="2">
    <name type="scientific">Candidatus Caldatribacterium saccharofermentans</name>
    <dbReference type="NCBI Taxonomy" id="1454753"/>
    <lineage>
        <taxon>Bacteria</taxon>
        <taxon>Pseudomonadati</taxon>
        <taxon>Atribacterota</taxon>
        <taxon>Atribacteria</taxon>
        <taxon>Atribacterales</taxon>
        <taxon>Candidatus Caldatribacteriaceae</taxon>
        <taxon>Candidatus Caldatribacterium</taxon>
    </lineage>
</organism>
<dbReference type="InterPro" id="IPR039424">
    <property type="entry name" value="SBP_5"/>
</dbReference>
<dbReference type="Gene3D" id="3.10.105.10">
    <property type="entry name" value="Dipeptide-binding Protein, Domain 3"/>
    <property type="match status" value="1"/>
</dbReference>
<dbReference type="PANTHER" id="PTHR30290:SF62">
    <property type="entry name" value="OLIGOPEPTIDE ABC TRANSPORTER, PERIPLASMIC OLIGOPEPTIDE-BINDING PROTEIN"/>
    <property type="match status" value="1"/>
</dbReference>